<accession>A0A1L7NMQ8</accession>
<evidence type="ECO:0000313" key="1">
    <source>
        <dbReference type="EMBL" id="BAW26765.1"/>
    </source>
</evidence>
<name>A0A1L7NMQ8_PSEPU</name>
<sequence>MHEIQIGQAHYVQSGFQLYHRSEAVVDAASKAEWAEGVLTENNVWLSPEYMQADAATSLVALAKSTLTHAEEILSANLYAPVLTRPERPLNPSAEAAPAEVTETLLFQFVERGSLAALTPLEVVTVQRGVNEPDQLLEFRARCAYLAEAQHKVKTMPIMRKRLEGRDWCLDSTLV</sequence>
<organism evidence="1 2">
    <name type="scientific">Pseudomonas putida</name>
    <name type="common">Arthrobacter siderocapsulatus</name>
    <dbReference type="NCBI Taxonomy" id="303"/>
    <lineage>
        <taxon>Bacteria</taxon>
        <taxon>Pseudomonadati</taxon>
        <taxon>Pseudomonadota</taxon>
        <taxon>Gammaproteobacteria</taxon>
        <taxon>Pseudomonadales</taxon>
        <taxon>Pseudomonadaceae</taxon>
        <taxon>Pseudomonas</taxon>
    </lineage>
</organism>
<protein>
    <submittedName>
        <fullName evidence="1">Uncharacterized protein</fullName>
    </submittedName>
</protein>
<evidence type="ECO:0000313" key="2">
    <source>
        <dbReference type="Proteomes" id="UP000218731"/>
    </source>
</evidence>
<proteinExistence type="predicted"/>
<dbReference type="Proteomes" id="UP000218731">
    <property type="component" value="Plasmid pKF715A"/>
</dbReference>
<keyword evidence="1" id="KW-0614">Plasmid</keyword>
<gene>
    <name evidence="1" type="ORF">KF715C_pA2600</name>
</gene>
<reference evidence="1 2" key="1">
    <citation type="submission" date="2015-11" db="EMBL/GenBank/DDBJ databases">
        <title>Complete genome sequencing of a biphenyl-degrading bacterium, Pseudomonas putida KF715 (=NBRC110667).</title>
        <authorList>
            <person name="Suenaga H."/>
            <person name="Fujihara N."/>
            <person name="Watanabe T."/>
            <person name="Hirose J."/>
            <person name="Kimura N."/>
            <person name="Yamazoe A."/>
            <person name="Hosoyama A."/>
            <person name="Shimodaira J."/>
            <person name="Furukawa K."/>
        </authorList>
    </citation>
    <scope>NUCLEOTIDE SEQUENCE [LARGE SCALE GENOMIC DNA]</scope>
    <source>
        <strain evidence="1 2">KF715</strain>
        <plasmid evidence="2">Plasmid pkf715a dna</plasmid>
    </source>
</reference>
<geneLocation type="plasmid" evidence="2">
    <name>pkf715a dna</name>
</geneLocation>
<dbReference type="AlphaFoldDB" id="A0A1L7NMQ8"/>
<dbReference type="EMBL" id="AP015030">
    <property type="protein sequence ID" value="BAW26765.1"/>
    <property type="molecule type" value="Genomic_DNA"/>
</dbReference>